<dbReference type="OrthoDB" id="9788621at2"/>
<sequence length="281" mass="32202">MVDQNKYGTDWTDSELDLIVADYFAMLTAELRGERYVKAHHCREVMKLTGRTHRSVESKHMNISAVLDQLGRPTIAGYKPYPNYQRSILQAIERYLAKEPVLWEPAANDFDAGGVVDGLQLPFLEPPPLLSPSTERPEGLRRLVHKFDAGERDFRNRALGKAGEEVVLAFERTRLEAEERPDLARKVRWVAQEDGDGAGYDILSFDHAGRERFVEVKTTLGNRMTPFYLTRNECALSEERPDAFRLVRLYAFAQDRRAFELEPPLSEVVRLSPLTFEARFS</sequence>
<dbReference type="InterPro" id="IPR024975">
    <property type="entry name" value="NOV_C"/>
</dbReference>
<evidence type="ECO:0000259" key="1">
    <source>
        <dbReference type="Pfam" id="PF13020"/>
    </source>
</evidence>
<evidence type="ECO:0000313" key="3">
    <source>
        <dbReference type="Proteomes" id="UP000249524"/>
    </source>
</evidence>
<keyword evidence="3" id="KW-1185">Reference proteome</keyword>
<dbReference type="EMBL" id="QFYS01000003">
    <property type="protein sequence ID" value="RAK66397.1"/>
    <property type="molecule type" value="Genomic_DNA"/>
</dbReference>
<proteinExistence type="predicted"/>
<feature type="domain" description="Protein NO VEIN C-terminal" evidence="1">
    <location>
        <begin position="163"/>
        <end position="257"/>
    </location>
</feature>
<reference evidence="2 3" key="1">
    <citation type="submission" date="2018-05" db="EMBL/GenBank/DDBJ databases">
        <authorList>
            <person name="Lanie J.A."/>
            <person name="Ng W.-L."/>
            <person name="Kazmierczak K.M."/>
            <person name="Andrzejewski T.M."/>
            <person name="Davidsen T.M."/>
            <person name="Wayne K.J."/>
            <person name="Tettelin H."/>
            <person name="Glass J.I."/>
            <person name="Rusch D."/>
            <person name="Podicherti R."/>
            <person name="Tsui H.-C.T."/>
            <person name="Winkler M.E."/>
        </authorList>
    </citation>
    <scope>NUCLEOTIDE SEQUENCE [LARGE SCALE GENOMIC DNA]</scope>
    <source>
        <strain evidence="2 3">BUT-10</strain>
    </source>
</reference>
<comment type="caution">
    <text evidence="2">The sequence shown here is derived from an EMBL/GenBank/DDBJ whole genome shotgun (WGS) entry which is preliminary data.</text>
</comment>
<dbReference type="Pfam" id="PF13020">
    <property type="entry name" value="NOV_C"/>
    <property type="match status" value="1"/>
</dbReference>
<accession>A0A328BHH2</accession>
<name>A0A328BHH2_9CAUL</name>
<protein>
    <recommendedName>
        <fullName evidence="1">Protein NO VEIN C-terminal domain-containing protein</fullName>
    </recommendedName>
</protein>
<evidence type="ECO:0000313" key="2">
    <source>
        <dbReference type="EMBL" id="RAK66397.1"/>
    </source>
</evidence>
<dbReference type="AlphaFoldDB" id="A0A328BHH2"/>
<gene>
    <name evidence="2" type="ORF">DJ019_09130</name>
</gene>
<dbReference type="RefSeq" id="WP_111275706.1">
    <property type="nucleotide sequence ID" value="NZ_QFYS01000003.1"/>
</dbReference>
<dbReference type="Proteomes" id="UP000249524">
    <property type="component" value="Unassembled WGS sequence"/>
</dbReference>
<organism evidence="2 3">
    <name type="scientific">Phenylobacterium kunshanense</name>
    <dbReference type="NCBI Taxonomy" id="1445034"/>
    <lineage>
        <taxon>Bacteria</taxon>
        <taxon>Pseudomonadati</taxon>
        <taxon>Pseudomonadota</taxon>
        <taxon>Alphaproteobacteria</taxon>
        <taxon>Caulobacterales</taxon>
        <taxon>Caulobacteraceae</taxon>
        <taxon>Phenylobacterium</taxon>
    </lineage>
</organism>